<feature type="transmembrane region" description="Helical" evidence="1">
    <location>
        <begin position="53"/>
        <end position="80"/>
    </location>
</feature>
<gene>
    <name evidence="2" type="ordered locus">GDI2516</name>
</gene>
<evidence type="ECO:0000313" key="2">
    <source>
        <dbReference type="EMBL" id="CAP56459.1"/>
    </source>
</evidence>
<protein>
    <submittedName>
        <fullName evidence="2">Putative membrane protein</fullName>
    </submittedName>
</protein>
<keyword evidence="3" id="KW-1185">Reference proteome</keyword>
<dbReference type="AlphaFoldDB" id="A9HNL2"/>
<dbReference type="EMBL" id="AM889285">
    <property type="protein sequence ID" value="CAP56459.1"/>
    <property type="molecule type" value="Genomic_DNA"/>
</dbReference>
<keyword evidence="1" id="KW-1133">Transmembrane helix</keyword>
<dbReference type="InterPro" id="IPR021741">
    <property type="entry name" value="DUF3311"/>
</dbReference>
<dbReference type="Proteomes" id="UP000001176">
    <property type="component" value="Chromosome"/>
</dbReference>
<reference evidence="2 3" key="1">
    <citation type="journal article" date="2009" name="BMC Genomics">
        <title>Complete genome sequence of the sugarcane nitrogen-fixing endophyte Gluconacetobacter diazotrophicus Pal5.</title>
        <authorList>
            <person name="Bertalan M."/>
            <person name="Albano R."/>
            <person name="Padua V."/>
            <person name="Rouws L."/>
            <person name="Rojas C."/>
            <person name="Hemerly A."/>
            <person name="Teixeira K."/>
            <person name="Schwab S."/>
            <person name="Araujo J."/>
            <person name="Oliveira A."/>
            <person name="Franca L."/>
            <person name="Magalhaes V."/>
            <person name="Alqueres S."/>
            <person name="Cardoso A."/>
            <person name="Almeida W."/>
            <person name="Loureiro M.M."/>
            <person name="Nogueira E."/>
            <person name="Cidade D."/>
            <person name="Oliveira D."/>
            <person name="Simao T."/>
            <person name="Macedo J."/>
            <person name="Valadao A."/>
            <person name="Dreschsel M."/>
            <person name="Freitas F."/>
            <person name="Vidal M."/>
            <person name="Guedes H."/>
            <person name="Rodrigues E."/>
            <person name="Meneses C."/>
            <person name="Brioso P."/>
            <person name="Pozzer L."/>
            <person name="Figueiredo D."/>
            <person name="Montano H."/>
            <person name="Junior J."/>
            <person name="Filho G."/>
            <person name="Flores V."/>
            <person name="Ferreira B."/>
            <person name="Branco A."/>
            <person name="Gonzalez P."/>
            <person name="Guillobel H."/>
            <person name="Lemos M."/>
            <person name="Seibel L."/>
            <person name="Macedo J."/>
            <person name="Alves-Ferreira M."/>
            <person name="Sachetto-Martins G."/>
            <person name="Coelho A."/>
            <person name="Santos E."/>
            <person name="Amaral G."/>
            <person name="Neves A."/>
            <person name="Pacheco A.B."/>
            <person name="Carvalho D."/>
            <person name="Lery L."/>
            <person name="Bisch P."/>
            <person name="Rossle S.C."/>
            <person name="Urmenyi T."/>
            <person name="Kruger W.V."/>
            <person name="Martins O."/>
            <person name="Baldani J.I."/>
            <person name="Ferreira P.C."/>
        </authorList>
    </citation>
    <scope>NUCLEOTIDE SEQUENCE [LARGE SCALE GENOMIC DNA]</scope>
    <source>
        <strain evidence="3">ATCC 49037 / DSM 5601 / CCUG 37298 / CIP 103539 / LMG 7603 / PAl5</strain>
    </source>
</reference>
<keyword evidence="1" id="KW-0812">Transmembrane</keyword>
<organism evidence="2 3">
    <name type="scientific">Gluconacetobacter diazotrophicus (strain ATCC 49037 / DSM 5601 / CCUG 37298 / CIP 103539 / LMG 7603 / PAl5)</name>
    <dbReference type="NCBI Taxonomy" id="272568"/>
    <lineage>
        <taxon>Bacteria</taxon>
        <taxon>Pseudomonadati</taxon>
        <taxon>Pseudomonadota</taxon>
        <taxon>Alphaproteobacteria</taxon>
        <taxon>Acetobacterales</taxon>
        <taxon>Acetobacteraceae</taxon>
        <taxon>Gluconacetobacter</taxon>
    </lineage>
</organism>
<dbReference type="Pfam" id="PF11755">
    <property type="entry name" value="DUF3311"/>
    <property type="match status" value="1"/>
</dbReference>
<feature type="transmembrane region" description="Helical" evidence="1">
    <location>
        <begin position="26"/>
        <end position="46"/>
    </location>
</feature>
<dbReference type="KEGG" id="gdi:GDI2516"/>
<keyword evidence="1" id="KW-0472">Membrane</keyword>
<evidence type="ECO:0000256" key="1">
    <source>
        <dbReference type="SAM" id="Phobius"/>
    </source>
</evidence>
<accession>A9HNL2</accession>
<evidence type="ECO:0000313" key="3">
    <source>
        <dbReference type="Proteomes" id="UP000001176"/>
    </source>
</evidence>
<proteinExistence type="predicted"/>
<sequence length="89" mass="9715">MMIDDPPADAAPVILPNGPSPVLPRWRLAVGIGIPFCAVDLALPWLDRVRGTILGFPVVTAWLFAWFVLTSACLGTVWVLHDRHLGDDD</sequence>
<name>A9HNL2_GLUDA</name>